<evidence type="ECO:0000313" key="4">
    <source>
        <dbReference type="Proteomes" id="UP000295509"/>
    </source>
</evidence>
<evidence type="ECO:0000313" key="3">
    <source>
        <dbReference type="EMBL" id="TDY50926.1"/>
    </source>
</evidence>
<dbReference type="RefSeq" id="WP_134192156.1">
    <property type="nucleotide sequence ID" value="NZ_JBHLUW010000003.1"/>
</dbReference>
<dbReference type="PANTHER" id="PTHR46268">
    <property type="entry name" value="STRESS RESPONSE PROTEIN NHAX"/>
    <property type="match status" value="1"/>
</dbReference>
<keyword evidence="4" id="KW-1185">Reference proteome</keyword>
<dbReference type="Gene3D" id="3.40.50.620">
    <property type="entry name" value="HUPs"/>
    <property type="match status" value="1"/>
</dbReference>
<dbReference type="InterPro" id="IPR006015">
    <property type="entry name" value="Universal_stress_UspA"/>
</dbReference>
<dbReference type="AlphaFoldDB" id="A0A4R8LW55"/>
<dbReference type="Proteomes" id="UP000295509">
    <property type="component" value="Unassembled WGS sequence"/>
</dbReference>
<gene>
    <name evidence="3" type="ORF">BX592_108163</name>
</gene>
<reference evidence="3 4" key="1">
    <citation type="submission" date="2019-03" db="EMBL/GenBank/DDBJ databases">
        <title>Genomic Encyclopedia of Type Strains, Phase III (KMG-III): the genomes of soil and plant-associated and newly described type strains.</title>
        <authorList>
            <person name="Whitman W."/>
        </authorList>
    </citation>
    <scope>NUCLEOTIDE SEQUENCE [LARGE SCALE GENOMIC DNA]</scope>
    <source>
        <strain evidence="3 4">LMG 29544</strain>
    </source>
</reference>
<organism evidence="3 4">
    <name type="scientific">Paraburkholderia rhizosphaerae</name>
    <dbReference type="NCBI Taxonomy" id="480658"/>
    <lineage>
        <taxon>Bacteria</taxon>
        <taxon>Pseudomonadati</taxon>
        <taxon>Pseudomonadota</taxon>
        <taxon>Betaproteobacteria</taxon>
        <taxon>Burkholderiales</taxon>
        <taxon>Burkholderiaceae</taxon>
        <taxon>Paraburkholderia</taxon>
    </lineage>
</organism>
<evidence type="ECO:0000256" key="1">
    <source>
        <dbReference type="ARBA" id="ARBA00008791"/>
    </source>
</evidence>
<protein>
    <submittedName>
        <fullName evidence="3">Nucleotide-binding universal stress UspA family protein</fullName>
    </submittedName>
</protein>
<accession>A0A4R8LW55</accession>
<dbReference type="PANTHER" id="PTHR46268:SF6">
    <property type="entry name" value="UNIVERSAL STRESS PROTEIN UP12"/>
    <property type="match status" value="1"/>
</dbReference>
<dbReference type="InterPro" id="IPR014729">
    <property type="entry name" value="Rossmann-like_a/b/a_fold"/>
</dbReference>
<dbReference type="InterPro" id="IPR006016">
    <property type="entry name" value="UspA"/>
</dbReference>
<dbReference type="CDD" id="cd00293">
    <property type="entry name" value="USP-like"/>
    <property type="match status" value="1"/>
</dbReference>
<dbReference type="SUPFAM" id="SSF52402">
    <property type="entry name" value="Adenine nucleotide alpha hydrolases-like"/>
    <property type="match status" value="1"/>
</dbReference>
<comment type="caution">
    <text evidence="3">The sequence shown here is derived from an EMBL/GenBank/DDBJ whole genome shotgun (WGS) entry which is preliminary data.</text>
</comment>
<dbReference type="Pfam" id="PF00582">
    <property type="entry name" value="Usp"/>
    <property type="match status" value="1"/>
</dbReference>
<feature type="domain" description="UspA" evidence="2">
    <location>
        <begin position="1"/>
        <end position="146"/>
    </location>
</feature>
<comment type="similarity">
    <text evidence="1">Belongs to the universal stress protein A family.</text>
</comment>
<dbReference type="PRINTS" id="PR01438">
    <property type="entry name" value="UNVRSLSTRESS"/>
</dbReference>
<name>A0A4R8LW55_9BURK</name>
<sequence length="158" mass="16893">MYEKILVAVDGSETSKQALNEAVRMAALSHGKLHAAYVVDQAALFPYAGYYDPVAMIDAFRRDGRAALDDAATRFAAAGVTGETELIETDSVGEDVAHCLLKCAKRIGAELAVMGTHGRRGVRRAILGSVAERFVRLSECPVLLVRMDDAHTSAAAQT</sequence>
<dbReference type="OrthoDB" id="8547832at2"/>
<dbReference type="EMBL" id="SORE01000008">
    <property type="protein sequence ID" value="TDY50926.1"/>
    <property type="molecule type" value="Genomic_DNA"/>
</dbReference>
<proteinExistence type="inferred from homology"/>
<evidence type="ECO:0000259" key="2">
    <source>
        <dbReference type="Pfam" id="PF00582"/>
    </source>
</evidence>